<accession>A0ABS4W2M6</accession>
<name>A0ABS4W2M6_9PSEU</name>
<dbReference type="PANTHER" id="PTHR39673">
    <property type="entry name" value="TUNGSTEN FORMYLMETHANOFURAN DEHYDROGENASE, SUBUNIT C (FWDC)"/>
    <property type="match status" value="1"/>
</dbReference>
<keyword evidence="2" id="KW-1185">Reference proteome</keyword>
<dbReference type="PANTHER" id="PTHR39673:SF5">
    <property type="entry name" value="TUNGSTEN-CONTAINING FORMYLMETHANOFURAN DEHYDROGENASE 2 SUBUNIT C"/>
    <property type="match status" value="1"/>
</dbReference>
<dbReference type="PIRSF" id="PIRSF006519">
    <property type="entry name" value="GOGAT_dom3"/>
    <property type="match status" value="1"/>
</dbReference>
<sequence>MVAVNDRHEAVPARKGLGGTVRYDARGLVEPDAEAPKTSQIDGDSAVFDAADLSTRQINLELRRLVYDEGITQVTVRNPGAKHSLAVGLLTRCRITIDGSLGYFGATLGDGPEIHVTGRVGWALGENMMSGVVVVDKNAGSLTGAALRGGDLVVRGHVGARTGIDQKGGTILVGGNAGSTTGFMMQRGRQIICGDVGPGMGDSMYEGAIYVGGKVASLGVDCIEAELTPEDDELLDRKFRIYGMDRPDAFRKFVCGKKLYNYDNLEPSERKLVL</sequence>
<dbReference type="Proteomes" id="UP001519295">
    <property type="component" value="Unassembled WGS sequence"/>
</dbReference>
<proteinExistence type="predicted"/>
<evidence type="ECO:0000313" key="1">
    <source>
        <dbReference type="EMBL" id="MBP2370455.1"/>
    </source>
</evidence>
<dbReference type="InterPro" id="IPR036485">
    <property type="entry name" value="Glu_synth_asu_C_sf"/>
</dbReference>
<dbReference type="EMBL" id="JAGINU010000001">
    <property type="protein sequence ID" value="MBP2370455.1"/>
    <property type="molecule type" value="Genomic_DNA"/>
</dbReference>
<dbReference type="InterPro" id="IPR012061">
    <property type="entry name" value="Glu_synth_lsu_3"/>
</dbReference>
<dbReference type="CDD" id="cd00504">
    <property type="entry name" value="GXGXG"/>
    <property type="match status" value="1"/>
</dbReference>
<protein>
    <submittedName>
        <fullName evidence="1">Glutamate synthase domain-containing protein 3</fullName>
    </submittedName>
</protein>
<dbReference type="SUPFAM" id="SSF69336">
    <property type="entry name" value="Alpha subunit of glutamate synthase, C-terminal domain"/>
    <property type="match status" value="1"/>
</dbReference>
<gene>
    <name evidence="1" type="ORF">JOF36_006151</name>
</gene>
<evidence type="ECO:0000313" key="2">
    <source>
        <dbReference type="Proteomes" id="UP001519295"/>
    </source>
</evidence>
<dbReference type="RefSeq" id="WP_210033749.1">
    <property type="nucleotide sequence ID" value="NZ_JAGINU010000001.1"/>
</dbReference>
<dbReference type="Gene3D" id="2.160.20.60">
    <property type="entry name" value="Glutamate synthase, alpha subunit, C-terminal domain"/>
    <property type="match status" value="1"/>
</dbReference>
<comment type="caution">
    <text evidence="1">The sequence shown here is derived from an EMBL/GenBank/DDBJ whole genome shotgun (WGS) entry which is preliminary data.</text>
</comment>
<reference evidence="1 2" key="1">
    <citation type="submission" date="2021-03" db="EMBL/GenBank/DDBJ databases">
        <title>Sequencing the genomes of 1000 actinobacteria strains.</title>
        <authorList>
            <person name="Klenk H.-P."/>
        </authorList>
    </citation>
    <scope>NUCLEOTIDE SEQUENCE [LARGE SCALE GENOMIC DNA]</scope>
    <source>
        <strain evidence="1 2">DSM 45256</strain>
    </source>
</reference>
<organism evidence="1 2">
    <name type="scientific">Pseudonocardia parietis</name>
    <dbReference type="NCBI Taxonomy" id="570936"/>
    <lineage>
        <taxon>Bacteria</taxon>
        <taxon>Bacillati</taxon>
        <taxon>Actinomycetota</taxon>
        <taxon>Actinomycetes</taxon>
        <taxon>Pseudonocardiales</taxon>
        <taxon>Pseudonocardiaceae</taxon>
        <taxon>Pseudonocardia</taxon>
    </lineage>
</organism>